<name>A2PZT5_9VIRU</name>
<evidence type="ECO:0000313" key="2">
    <source>
        <dbReference type="Proteomes" id="UP000203987"/>
    </source>
</evidence>
<dbReference type="EMBL" id="AB289950">
    <property type="protein sequence ID" value="BAF45507.1"/>
    <property type="molecule type" value="Genomic_DNA"/>
</dbReference>
<proteinExistence type="predicted"/>
<dbReference type="RefSeq" id="YP_001029376.1">
    <property type="nucleotide sequence ID" value="NC_008880.1"/>
</dbReference>
<dbReference type="GeneID" id="5179564"/>
<dbReference type="KEGG" id="vg:5179564"/>
<organism evidence="1 2">
    <name type="scientific">Ichnoviriform fumiferanae</name>
    <dbReference type="NCBI Taxonomy" id="419435"/>
    <lineage>
        <taxon>Viruses</taxon>
        <taxon>Viruses incertae sedis</taxon>
        <taxon>Polydnaviriformidae</taxon>
        <taxon>Ichnoviriform</taxon>
    </lineage>
</organism>
<evidence type="ECO:0000313" key="1">
    <source>
        <dbReference type="EMBL" id="BAF45507.1"/>
    </source>
</evidence>
<reference evidence="1 2" key="1">
    <citation type="journal article" date="2007" name="J. Virol.">
        <title>Genomic and morphological features of a banchine polydnavirus: comparison with bracoviruses and ichnoviruses.</title>
        <authorList>
            <person name="Lapointe R."/>
            <person name="Tanaka K."/>
            <person name="Barney W.E."/>
            <person name="Whitfield J.B."/>
            <person name="Banks J.C."/>
            <person name="Beliveau C."/>
            <person name="Stoltz D."/>
            <person name="Webb B.A."/>
            <person name="Cusson M."/>
        </authorList>
    </citation>
    <scope>NUCLEOTIDE SEQUENCE [LARGE SCALE GENOMIC DNA]</scope>
</reference>
<accession>A2PZT5</accession>
<protein>
    <submittedName>
        <fullName evidence="1">GfV-B38-ORF1</fullName>
    </submittedName>
</protein>
<dbReference type="Proteomes" id="UP000203987">
    <property type="component" value="Genome"/>
</dbReference>
<sequence>MEYVVDLLYFKKPIDELVPKEFAVAPLRDLLVKPMIHNFKPPCLWNDLPVAYQLLNETFMRLVHGLPWDYGSVPWEDVCARIRKQVPNGATIYVKGSEKKEGCRKF</sequence>